<sequence>MAEYNKQTVANLRALLKDRGIPSTGLTRKAQIIERLEQHDAETANAEPEVDAQLDGTNDDAEAEAREVPPESEPATDAAPAKDEPREEDGDVEPQEDDGGAQDQAMPDAPDEATDNKAAETENDGQADKPAGSTETDEPKTVDAQPAKEESQQAPPSAEASAPQSHETSQQMEGRGSLATKEPSLSASSELPKEEAKTRKRRSVTPPVNVEDTRKRLKLDSDHVPTVHLKEDGPAPEVEMQDAALKDTVNVDEKSAEQVSPVETREDAEGTSSARINKELEGSASAGVDEAQNHEEKDHTAAGKVEQVTDDSSKNHHEEIKDGGEPSRVRSTSPKPHKDARYQSLLPPAGESTSMPSAHPDAAEEDDDRAISPALHPATRGLYIRNFMRPLQPTSLKNHLTSIASPPSSSEPDPNALELFHLDPIRTHVLALFDSITAASRVRSSLHEAVWPPERSRKPLWADFIPDDKVSEWIEREEKESGGSSRMSKRWEVVYEPADVEGGVRASHREVGAPSSQQLPRGPAEPTAPASPPRGARPAPPDSPRSTKAAAPAGPATEKSFVALDKLFESTTAKPKLYFLPVSADLATRRLDELRRCSSRNWRPSDRPGAGAERRYTFDDGDVLVDAGPDAEGVRGRGAVRYRGGGPGGPRGGGGFRDRGWGVQTGMGGPPPDYGRRRW</sequence>
<dbReference type="PANTHER" id="PTHR47031">
    <property type="entry name" value="SAP DNA-BINDING DOMAIN-CONTAINING PROTEIN"/>
    <property type="match status" value="1"/>
</dbReference>
<dbReference type="CDD" id="cd12432">
    <property type="entry name" value="RRM_ACINU"/>
    <property type="match status" value="1"/>
</dbReference>
<dbReference type="Gene3D" id="1.10.720.30">
    <property type="entry name" value="SAP domain"/>
    <property type="match status" value="1"/>
</dbReference>
<evidence type="ECO:0000256" key="1">
    <source>
        <dbReference type="SAM" id="MobiDB-lite"/>
    </source>
</evidence>
<feature type="compositionally biased region" description="Basic and acidic residues" evidence="1">
    <location>
        <begin position="211"/>
        <end position="233"/>
    </location>
</feature>
<comment type="caution">
    <text evidence="3">The sequence shown here is derived from an EMBL/GenBank/DDBJ whole genome shotgun (WGS) entry which is preliminary data.</text>
</comment>
<evidence type="ECO:0000313" key="4">
    <source>
        <dbReference type="Proteomes" id="UP001492380"/>
    </source>
</evidence>
<dbReference type="InterPro" id="IPR034257">
    <property type="entry name" value="Acinus_RRM"/>
</dbReference>
<feature type="compositionally biased region" description="Basic and acidic residues" evidence="1">
    <location>
        <begin position="137"/>
        <end position="151"/>
    </location>
</feature>
<dbReference type="EMBL" id="JBBWRZ010000004">
    <property type="protein sequence ID" value="KAK8237895.1"/>
    <property type="molecule type" value="Genomic_DNA"/>
</dbReference>
<dbReference type="Proteomes" id="UP001492380">
    <property type="component" value="Unassembled WGS sequence"/>
</dbReference>
<feature type="region of interest" description="Disordered" evidence="1">
    <location>
        <begin position="37"/>
        <end position="376"/>
    </location>
</feature>
<dbReference type="InterPro" id="IPR036361">
    <property type="entry name" value="SAP_dom_sf"/>
</dbReference>
<feature type="compositionally biased region" description="Acidic residues" evidence="1">
    <location>
        <begin position="86"/>
        <end position="100"/>
    </location>
</feature>
<accession>A0ABR1YSD0</accession>
<organism evidence="3 4">
    <name type="scientific">Phyllosticta capitalensis</name>
    <dbReference type="NCBI Taxonomy" id="121624"/>
    <lineage>
        <taxon>Eukaryota</taxon>
        <taxon>Fungi</taxon>
        <taxon>Dikarya</taxon>
        <taxon>Ascomycota</taxon>
        <taxon>Pezizomycotina</taxon>
        <taxon>Dothideomycetes</taxon>
        <taxon>Dothideomycetes incertae sedis</taxon>
        <taxon>Botryosphaeriales</taxon>
        <taxon>Phyllostictaceae</taxon>
        <taxon>Phyllosticta</taxon>
    </lineage>
</organism>
<feature type="compositionally biased region" description="Acidic residues" evidence="1">
    <location>
        <begin position="48"/>
        <end position="62"/>
    </location>
</feature>
<protein>
    <recommendedName>
        <fullName evidence="2">SAP domain-containing protein</fullName>
    </recommendedName>
</protein>
<dbReference type="InterPro" id="IPR003034">
    <property type="entry name" value="SAP_dom"/>
</dbReference>
<feature type="region of interest" description="Disordered" evidence="1">
    <location>
        <begin position="502"/>
        <end position="557"/>
    </location>
</feature>
<feature type="region of interest" description="Disordered" evidence="1">
    <location>
        <begin position="628"/>
        <end position="679"/>
    </location>
</feature>
<reference evidence="3 4" key="1">
    <citation type="submission" date="2024-04" db="EMBL/GenBank/DDBJ databases">
        <title>Phyllosticta paracitricarpa is synonymous to the EU quarantine fungus P. citricarpa based on phylogenomic analyses.</title>
        <authorList>
            <consortium name="Lawrence Berkeley National Laboratory"/>
            <person name="Van Ingen-Buijs V.A."/>
            <person name="Van Westerhoven A.C."/>
            <person name="Haridas S."/>
            <person name="Skiadas P."/>
            <person name="Martin F."/>
            <person name="Groenewald J.Z."/>
            <person name="Crous P.W."/>
            <person name="Seidl M.F."/>
        </authorList>
    </citation>
    <scope>NUCLEOTIDE SEQUENCE [LARGE SCALE GENOMIC DNA]</scope>
    <source>
        <strain evidence="3 4">CBS 123374</strain>
    </source>
</reference>
<feature type="compositionally biased region" description="Low complexity" evidence="1">
    <location>
        <begin position="152"/>
        <end position="165"/>
    </location>
</feature>
<evidence type="ECO:0000259" key="2">
    <source>
        <dbReference type="Pfam" id="PF02037"/>
    </source>
</evidence>
<keyword evidence="4" id="KW-1185">Reference proteome</keyword>
<dbReference type="PANTHER" id="PTHR47031:SF3">
    <property type="entry name" value="SAP DOMAIN-CONTAINING PROTEIN"/>
    <property type="match status" value="1"/>
</dbReference>
<feature type="compositionally biased region" description="Gly residues" evidence="1">
    <location>
        <begin position="643"/>
        <end position="655"/>
    </location>
</feature>
<dbReference type="SUPFAM" id="SSF68906">
    <property type="entry name" value="SAP domain"/>
    <property type="match status" value="1"/>
</dbReference>
<dbReference type="Pfam" id="PF02037">
    <property type="entry name" value="SAP"/>
    <property type="match status" value="1"/>
</dbReference>
<gene>
    <name evidence="3" type="ORF">HDK90DRAFT_207200</name>
</gene>
<evidence type="ECO:0000313" key="3">
    <source>
        <dbReference type="EMBL" id="KAK8237895.1"/>
    </source>
</evidence>
<feature type="compositionally biased region" description="Basic and acidic residues" evidence="1">
    <location>
        <begin position="291"/>
        <end position="301"/>
    </location>
</feature>
<feature type="compositionally biased region" description="Basic and acidic residues" evidence="1">
    <location>
        <begin position="311"/>
        <end position="328"/>
    </location>
</feature>
<proteinExistence type="predicted"/>
<feature type="domain" description="SAP" evidence="2">
    <location>
        <begin position="4"/>
        <end position="40"/>
    </location>
</feature>
<name>A0ABR1YSD0_9PEZI</name>